<dbReference type="SUPFAM" id="SSF52540">
    <property type="entry name" value="P-loop containing nucleoside triphosphate hydrolases"/>
    <property type="match status" value="1"/>
</dbReference>
<keyword evidence="2" id="KW-0067">ATP-binding</keyword>
<dbReference type="Pfam" id="PF13191">
    <property type="entry name" value="AAA_16"/>
    <property type="match status" value="1"/>
</dbReference>
<dbReference type="Proteomes" id="UP001589532">
    <property type="component" value="Unassembled WGS sequence"/>
</dbReference>
<reference evidence="2 3" key="1">
    <citation type="submission" date="2024-09" db="EMBL/GenBank/DDBJ databases">
        <authorList>
            <person name="Sun Q."/>
            <person name="Mori K."/>
        </authorList>
    </citation>
    <scope>NUCLEOTIDE SEQUENCE [LARGE SCALE GENOMIC DNA]</scope>
    <source>
        <strain evidence="2 3">JCM 3143</strain>
    </source>
</reference>
<accession>A0ABV5RTJ5</accession>
<keyword evidence="2" id="KW-0547">Nucleotide-binding</keyword>
<keyword evidence="3" id="KW-1185">Reference proteome</keyword>
<evidence type="ECO:0000259" key="1">
    <source>
        <dbReference type="Pfam" id="PF13191"/>
    </source>
</evidence>
<organism evidence="2 3">
    <name type="scientific">Nonomuraea helvata</name>
    <dbReference type="NCBI Taxonomy" id="37484"/>
    <lineage>
        <taxon>Bacteria</taxon>
        <taxon>Bacillati</taxon>
        <taxon>Actinomycetota</taxon>
        <taxon>Actinomycetes</taxon>
        <taxon>Streptosporangiales</taxon>
        <taxon>Streptosporangiaceae</taxon>
        <taxon>Nonomuraea</taxon>
    </lineage>
</organism>
<proteinExistence type="predicted"/>
<gene>
    <name evidence="2" type="ORF">ACFFSA_06645</name>
</gene>
<dbReference type="EMBL" id="JBHMBW010000003">
    <property type="protein sequence ID" value="MFB9622752.1"/>
    <property type="molecule type" value="Genomic_DNA"/>
</dbReference>
<sequence>MRLVNDQGFDLLGQRLLAAGNGAFVGRQEELAAFSAALRCGGRVLFVHGPGGVGKSALLRRLAQEALTAERSVTLLDGRTLGPSPAAFESAAETVFADERAVLLIDSFEDIQSLEGWLRERFLPRIPVGALVVLAGRVPPDLTWQADPTWAGTLMVMPLRDLSPAEAAALLEARGVADGSLRESLLAFAGGHPLALSLGAAVAIKDERASSRWTPAQDVVATLLDQLVGDVPSPAHRHALEVCAQTYITTEDLLRAVLPDDDAAALFSWLRRLPFMESGTPGLHPHDVVREILRADLSWRDPQRYADLRQRIGGHLMAQVRTVADADVLRVVGSMFYLRRHRRSLPGRDFWHQEDDVYEEVFQIGATENTVALVAEADSEESAAAVAFWAARQPEAFHLYRHAATGELAGVCVWLRLDRPSDVEAAADPVVAAAWAHARAVAPLRPGEHLSVGRIWVRDANQGLSSVMEWRGVGHSLRSERMAWSFMAVPADDVRVGYYRRDSPYELDEHCRMGDSEYTLFAHDWRALPAQVWLERLMSADTPTDATSVREPELAVLSQAEFTEAVRKALRHLSRTSELAANPLVRSRLVAGHSDPVQALRRRLEEAIHTLGQDARASKLHRALDTTYLRGAPTQEAAAERLGLPFTTYRRHLTSGVERICEELWQRELYGTNDN</sequence>
<dbReference type="GO" id="GO:0005524">
    <property type="term" value="F:ATP binding"/>
    <property type="evidence" value="ECO:0007669"/>
    <property type="project" value="UniProtKB-KW"/>
</dbReference>
<protein>
    <submittedName>
        <fullName evidence="2">ATP-binding protein</fullName>
    </submittedName>
</protein>
<evidence type="ECO:0000313" key="3">
    <source>
        <dbReference type="Proteomes" id="UP001589532"/>
    </source>
</evidence>
<evidence type="ECO:0000313" key="2">
    <source>
        <dbReference type="EMBL" id="MFB9622752.1"/>
    </source>
</evidence>
<dbReference type="InterPro" id="IPR027417">
    <property type="entry name" value="P-loop_NTPase"/>
</dbReference>
<dbReference type="InterPro" id="IPR041664">
    <property type="entry name" value="AAA_16"/>
</dbReference>
<dbReference type="CDD" id="cd00009">
    <property type="entry name" value="AAA"/>
    <property type="match status" value="1"/>
</dbReference>
<name>A0ABV5RTJ5_9ACTN</name>
<dbReference type="RefSeq" id="WP_344987533.1">
    <property type="nucleotide sequence ID" value="NZ_BAAAXV010000001.1"/>
</dbReference>
<feature type="domain" description="Orc1-like AAA ATPase" evidence="1">
    <location>
        <begin position="24"/>
        <end position="78"/>
    </location>
</feature>
<comment type="caution">
    <text evidence="2">The sequence shown here is derived from an EMBL/GenBank/DDBJ whole genome shotgun (WGS) entry which is preliminary data.</text>
</comment>
<dbReference type="Gene3D" id="3.40.50.300">
    <property type="entry name" value="P-loop containing nucleotide triphosphate hydrolases"/>
    <property type="match status" value="1"/>
</dbReference>